<dbReference type="InParanoid" id="D6WMK3"/>
<name>D6WMK3_TRICA</name>
<evidence type="ECO:0000313" key="3">
    <source>
        <dbReference type="Proteomes" id="UP000007266"/>
    </source>
</evidence>
<keyword evidence="1" id="KW-0732">Signal</keyword>
<protein>
    <submittedName>
        <fullName evidence="2">Uncharacterized protein</fullName>
    </submittedName>
</protein>
<proteinExistence type="predicted"/>
<organism evidence="2 3">
    <name type="scientific">Tribolium castaneum</name>
    <name type="common">Red flour beetle</name>
    <dbReference type="NCBI Taxonomy" id="7070"/>
    <lineage>
        <taxon>Eukaryota</taxon>
        <taxon>Metazoa</taxon>
        <taxon>Ecdysozoa</taxon>
        <taxon>Arthropoda</taxon>
        <taxon>Hexapoda</taxon>
        <taxon>Insecta</taxon>
        <taxon>Pterygota</taxon>
        <taxon>Neoptera</taxon>
        <taxon>Endopterygota</taxon>
        <taxon>Coleoptera</taxon>
        <taxon>Polyphaga</taxon>
        <taxon>Cucujiformia</taxon>
        <taxon>Tenebrionidae</taxon>
        <taxon>Tenebrionidae incertae sedis</taxon>
        <taxon>Tribolium</taxon>
    </lineage>
</organism>
<reference evidence="2 3" key="1">
    <citation type="journal article" date="2008" name="Nature">
        <title>The genome of the model beetle and pest Tribolium castaneum.</title>
        <authorList>
            <consortium name="Tribolium Genome Sequencing Consortium"/>
            <person name="Richards S."/>
            <person name="Gibbs R.A."/>
            <person name="Weinstock G.M."/>
            <person name="Brown S.J."/>
            <person name="Denell R."/>
            <person name="Beeman R.W."/>
            <person name="Gibbs R."/>
            <person name="Beeman R.W."/>
            <person name="Brown S.J."/>
            <person name="Bucher G."/>
            <person name="Friedrich M."/>
            <person name="Grimmelikhuijzen C.J."/>
            <person name="Klingler M."/>
            <person name="Lorenzen M."/>
            <person name="Richards S."/>
            <person name="Roth S."/>
            <person name="Schroder R."/>
            <person name="Tautz D."/>
            <person name="Zdobnov E.M."/>
            <person name="Muzny D."/>
            <person name="Gibbs R.A."/>
            <person name="Weinstock G.M."/>
            <person name="Attaway T."/>
            <person name="Bell S."/>
            <person name="Buhay C.J."/>
            <person name="Chandrabose M.N."/>
            <person name="Chavez D."/>
            <person name="Clerk-Blankenburg K.P."/>
            <person name="Cree A."/>
            <person name="Dao M."/>
            <person name="Davis C."/>
            <person name="Chacko J."/>
            <person name="Dinh H."/>
            <person name="Dugan-Rocha S."/>
            <person name="Fowler G."/>
            <person name="Garner T.T."/>
            <person name="Garnes J."/>
            <person name="Gnirke A."/>
            <person name="Hawes A."/>
            <person name="Hernandez J."/>
            <person name="Hines S."/>
            <person name="Holder M."/>
            <person name="Hume J."/>
            <person name="Jhangiani S.N."/>
            <person name="Joshi V."/>
            <person name="Khan Z.M."/>
            <person name="Jackson L."/>
            <person name="Kovar C."/>
            <person name="Kowis A."/>
            <person name="Lee S."/>
            <person name="Lewis L.R."/>
            <person name="Margolis J."/>
            <person name="Morgan M."/>
            <person name="Nazareth L.V."/>
            <person name="Nguyen N."/>
            <person name="Okwuonu G."/>
            <person name="Parker D."/>
            <person name="Richards S."/>
            <person name="Ruiz S.J."/>
            <person name="Santibanez J."/>
            <person name="Savard J."/>
            <person name="Scherer S.E."/>
            <person name="Schneider B."/>
            <person name="Sodergren E."/>
            <person name="Tautz D."/>
            <person name="Vattahil S."/>
            <person name="Villasana D."/>
            <person name="White C.S."/>
            <person name="Wright R."/>
            <person name="Park Y."/>
            <person name="Beeman R.W."/>
            <person name="Lord J."/>
            <person name="Oppert B."/>
            <person name="Lorenzen M."/>
            <person name="Brown S."/>
            <person name="Wang L."/>
            <person name="Savard J."/>
            <person name="Tautz D."/>
            <person name="Richards S."/>
            <person name="Weinstock G."/>
            <person name="Gibbs R.A."/>
            <person name="Liu Y."/>
            <person name="Worley K."/>
            <person name="Weinstock G."/>
            <person name="Elsik C.G."/>
            <person name="Reese J.T."/>
            <person name="Elhaik E."/>
            <person name="Landan G."/>
            <person name="Graur D."/>
            <person name="Arensburger P."/>
            <person name="Atkinson P."/>
            <person name="Beeman R.W."/>
            <person name="Beidler J."/>
            <person name="Brown S.J."/>
            <person name="Demuth J.P."/>
            <person name="Drury D.W."/>
            <person name="Du Y.Z."/>
            <person name="Fujiwara H."/>
            <person name="Lorenzen M."/>
            <person name="Maselli V."/>
            <person name="Osanai M."/>
            <person name="Park Y."/>
            <person name="Robertson H.M."/>
            <person name="Tu Z."/>
            <person name="Wang J.J."/>
            <person name="Wang S."/>
            <person name="Richards S."/>
            <person name="Song H."/>
            <person name="Zhang L."/>
            <person name="Sodergren E."/>
            <person name="Werner D."/>
            <person name="Stanke M."/>
            <person name="Morgenstern B."/>
            <person name="Solovyev V."/>
            <person name="Kosarev P."/>
            <person name="Brown G."/>
            <person name="Chen H.C."/>
            <person name="Ermolaeva O."/>
            <person name="Hlavina W."/>
            <person name="Kapustin Y."/>
            <person name="Kiryutin B."/>
            <person name="Kitts P."/>
            <person name="Maglott D."/>
            <person name="Pruitt K."/>
            <person name="Sapojnikov V."/>
            <person name="Souvorov A."/>
            <person name="Mackey A.J."/>
            <person name="Waterhouse R.M."/>
            <person name="Wyder S."/>
            <person name="Zdobnov E.M."/>
            <person name="Zdobnov E.M."/>
            <person name="Wyder S."/>
            <person name="Kriventseva E.V."/>
            <person name="Kadowaki T."/>
            <person name="Bork P."/>
            <person name="Aranda M."/>
            <person name="Bao R."/>
            <person name="Beermann A."/>
            <person name="Berns N."/>
            <person name="Bolognesi R."/>
            <person name="Bonneton F."/>
            <person name="Bopp D."/>
            <person name="Brown S.J."/>
            <person name="Bucher G."/>
            <person name="Butts T."/>
            <person name="Chaumot A."/>
            <person name="Denell R.E."/>
            <person name="Ferrier D.E."/>
            <person name="Friedrich M."/>
            <person name="Gordon C.M."/>
            <person name="Jindra M."/>
            <person name="Klingler M."/>
            <person name="Lan Q."/>
            <person name="Lattorff H.M."/>
            <person name="Laudet V."/>
            <person name="von Levetsow C."/>
            <person name="Liu Z."/>
            <person name="Lutz R."/>
            <person name="Lynch J.A."/>
            <person name="da Fonseca R.N."/>
            <person name="Posnien N."/>
            <person name="Reuter R."/>
            <person name="Roth S."/>
            <person name="Savard J."/>
            <person name="Schinko J.B."/>
            <person name="Schmitt C."/>
            <person name="Schoppmeier M."/>
            <person name="Schroder R."/>
            <person name="Shippy T.D."/>
            <person name="Simonnet F."/>
            <person name="Marques-Souza H."/>
            <person name="Tautz D."/>
            <person name="Tomoyasu Y."/>
            <person name="Trauner J."/>
            <person name="Van der Zee M."/>
            <person name="Vervoort M."/>
            <person name="Wittkopp N."/>
            <person name="Wimmer E.A."/>
            <person name="Yang X."/>
            <person name="Jones A.K."/>
            <person name="Sattelle D.B."/>
            <person name="Ebert P.R."/>
            <person name="Nelson D."/>
            <person name="Scott J.G."/>
            <person name="Beeman R.W."/>
            <person name="Muthukrishnan S."/>
            <person name="Kramer K.J."/>
            <person name="Arakane Y."/>
            <person name="Beeman R.W."/>
            <person name="Zhu Q."/>
            <person name="Hogenkamp D."/>
            <person name="Dixit R."/>
            <person name="Oppert B."/>
            <person name="Jiang H."/>
            <person name="Zou Z."/>
            <person name="Marshall J."/>
            <person name="Elpidina E."/>
            <person name="Vinokurov K."/>
            <person name="Oppert C."/>
            <person name="Zou Z."/>
            <person name="Evans J."/>
            <person name="Lu Z."/>
            <person name="Zhao P."/>
            <person name="Sumathipala N."/>
            <person name="Altincicek B."/>
            <person name="Vilcinskas A."/>
            <person name="Williams M."/>
            <person name="Hultmark D."/>
            <person name="Hetru C."/>
            <person name="Jiang H."/>
            <person name="Grimmelikhuijzen C.J."/>
            <person name="Hauser F."/>
            <person name="Cazzamali G."/>
            <person name="Williamson M."/>
            <person name="Park Y."/>
            <person name="Li B."/>
            <person name="Tanaka Y."/>
            <person name="Predel R."/>
            <person name="Neupert S."/>
            <person name="Schachtner J."/>
            <person name="Verleyen P."/>
            <person name="Raible F."/>
            <person name="Bork P."/>
            <person name="Friedrich M."/>
            <person name="Walden K.K."/>
            <person name="Robertson H.M."/>
            <person name="Angeli S."/>
            <person name="Foret S."/>
            <person name="Bucher G."/>
            <person name="Schuetz S."/>
            <person name="Maleszka R."/>
            <person name="Wimmer E.A."/>
            <person name="Beeman R.W."/>
            <person name="Lorenzen M."/>
            <person name="Tomoyasu Y."/>
            <person name="Miller S.C."/>
            <person name="Grossmann D."/>
            <person name="Bucher G."/>
        </authorList>
    </citation>
    <scope>NUCLEOTIDE SEQUENCE [LARGE SCALE GENOMIC DNA]</scope>
    <source>
        <strain evidence="2 3">Georgia GA2</strain>
    </source>
</reference>
<accession>D6WMK3</accession>
<feature type="signal peptide" evidence="1">
    <location>
        <begin position="1"/>
        <end position="23"/>
    </location>
</feature>
<dbReference type="HOGENOM" id="CLU_2561266_0_0_1"/>
<dbReference type="AlphaFoldDB" id="D6WMK3"/>
<reference evidence="2 3" key="2">
    <citation type="journal article" date="2010" name="Nucleic Acids Res.">
        <title>BeetleBase in 2010: revisions to provide comprehensive genomic information for Tribolium castaneum.</title>
        <authorList>
            <person name="Kim H.S."/>
            <person name="Murphy T."/>
            <person name="Xia J."/>
            <person name="Caragea D."/>
            <person name="Park Y."/>
            <person name="Beeman R.W."/>
            <person name="Lorenzen M.D."/>
            <person name="Butcher S."/>
            <person name="Manak J.R."/>
            <person name="Brown S.J."/>
        </authorList>
    </citation>
    <scope>GENOME REANNOTATION</scope>
    <source>
        <strain evidence="2 3">Georgia GA2</strain>
    </source>
</reference>
<dbReference type="EMBL" id="KQ971343">
    <property type="protein sequence ID" value="EFA03286.1"/>
    <property type="molecule type" value="Genomic_DNA"/>
</dbReference>
<keyword evidence="3" id="KW-1185">Reference proteome</keyword>
<evidence type="ECO:0000313" key="2">
    <source>
        <dbReference type="EMBL" id="EFA03286.1"/>
    </source>
</evidence>
<evidence type="ECO:0000256" key="1">
    <source>
        <dbReference type="SAM" id="SignalP"/>
    </source>
</evidence>
<feature type="chain" id="PRO_5003089690" evidence="1">
    <location>
        <begin position="24"/>
        <end position="82"/>
    </location>
</feature>
<sequence length="82" mass="8848">MTILATPLRQLVVLLLYPRLAEDRLEGMCRGAISRRVEVVVVLASRHQREESRGCGAPDIDLSLGVCSTIGWLEGASAMSGP</sequence>
<dbReference type="Proteomes" id="UP000007266">
    <property type="component" value="Linkage group 5"/>
</dbReference>
<gene>
    <name evidence="2" type="primary">GLEAN_13224</name>
    <name evidence="2" type="ORF">TcasGA2_TC013224</name>
</gene>